<dbReference type="OrthoDB" id="10261550at2759"/>
<keyword evidence="1" id="KW-0472">Membrane</keyword>
<evidence type="ECO:0000256" key="1">
    <source>
        <dbReference type="SAM" id="Phobius"/>
    </source>
</evidence>
<dbReference type="STRING" id="151549.A0A4C1SD65"/>
<reference evidence="2 3" key="1">
    <citation type="journal article" date="2019" name="Commun. Biol.">
        <title>The bagworm genome reveals a unique fibroin gene that provides high tensile strength.</title>
        <authorList>
            <person name="Kono N."/>
            <person name="Nakamura H."/>
            <person name="Ohtoshi R."/>
            <person name="Tomita M."/>
            <person name="Numata K."/>
            <person name="Arakawa K."/>
        </authorList>
    </citation>
    <scope>NUCLEOTIDE SEQUENCE [LARGE SCALE GENOMIC DNA]</scope>
</reference>
<keyword evidence="3" id="KW-1185">Reference proteome</keyword>
<keyword evidence="1" id="KW-1133">Transmembrane helix</keyword>
<dbReference type="Proteomes" id="UP000299102">
    <property type="component" value="Unassembled WGS sequence"/>
</dbReference>
<name>A0A4C1SD65_EUMVA</name>
<feature type="transmembrane region" description="Helical" evidence="1">
    <location>
        <begin position="24"/>
        <end position="43"/>
    </location>
</feature>
<organism evidence="2 3">
    <name type="scientific">Eumeta variegata</name>
    <name type="common">Bagworm moth</name>
    <name type="synonym">Eumeta japonica</name>
    <dbReference type="NCBI Taxonomy" id="151549"/>
    <lineage>
        <taxon>Eukaryota</taxon>
        <taxon>Metazoa</taxon>
        <taxon>Ecdysozoa</taxon>
        <taxon>Arthropoda</taxon>
        <taxon>Hexapoda</taxon>
        <taxon>Insecta</taxon>
        <taxon>Pterygota</taxon>
        <taxon>Neoptera</taxon>
        <taxon>Endopterygota</taxon>
        <taxon>Lepidoptera</taxon>
        <taxon>Glossata</taxon>
        <taxon>Ditrysia</taxon>
        <taxon>Tineoidea</taxon>
        <taxon>Psychidae</taxon>
        <taxon>Oiketicinae</taxon>
        <taxon>Eumeta</taxon>
    </lineage>
</organism>
<comment type="caution">
    <text evidence="2">The sequence shown here is derived from an EMBL/GenBank/DDBJ whole genome shotgun (WGS) entry which is preliminary data.</text>
</comment>
<proteinExistence type="predicted"/>
<feature type="non-terminal residue" evidence="2">
    <location>
        <position position="45"/>
    </location>
</feature>
<dbReference type="EMBL" id="BGZK01009703">
    <property type="protein sequence ID" value="GBO99039.1"/>
    <property type="molecule type" value="Genomic_DNA"/>
</dbReference>
<evidence type="ECO:0000313" key="3">
    <source>
        <dbReference type="Proteomes" id="UP000299102"/>
    </source>
</evidence>
<accession>A0A4C1SD65</accession>
<keyword evidence="1" id="KW-0812">Transmembrane</keyword>
<gene>
    <name evidence="2" type="primary">Ac76E</name>
    <name evidence="2" type="ORF">EVAR_72106_1</name>
</gene>
<evidence type="ECO:0000313" key="2">
    <source>
        <dbReference type="EMBL" id="GBO99039.1"/>
    </source>
</evidence>
<protein>
    <submittedName>
        <fullName evidence="2">Adenylate cyclase type 2</fullName>
    </submittedName>
</protein>
<dbReference type="AlphaFoldDB" id="A0A4C1SD65"/>
<sequence length="45" mass="4821">MHVPDEATSTDRNGPGQVVASSRYLRLAIFVITNILISACAVFSV</sequence>